<keyword evidence="2" id="KW-0929">Antimicrobial</keyword>
<reference evidence="9 10" key="1">
    <citation type="submission" date="2019-02" db="EMBL/GenBank/DDBJ databases">
        <title>Marinobacter halodurans sp. nov., a marine bacterium isolated from sea tidal flat.</title>
        <authorList>
            <person name="Yoo Y."/>
            <person name="Lee D.W."/>
            <person name="Kim B.S."/>
            <person name="Kim J.-J."/>
        </authorList>
    </citation>
    <scope>NUCLEOTIDE SEQUENCE [LARGE SCALE GENOMIC DNA]</scope>
    <source>
        <strain evidence="9 10">YJ-S3-2</strain>
    </source>
</reference>
<accession>A0ABY1ZHA0</accession>
<dbReference type="Proteomes" id="UP000313645">
    <property type="component" value="Unassembled WGS sequence"/>
</dbReference>
<dbReference type="EMBL" id="SJDL01000084">
    <property type="protein sequence ID" value="TBW46427.1"/>
    <property type="molecule type" value="Genomic_DNA"/>
</dbReference>
<dbReference type="SUPFAM" id="SSF54060">
    <property type="entry name" value="His-Me finger endonucleases"/>
    <property type="match status" value="1"/>
</dbReference>
<keyword evidence="6" id="KW-0044">Antibiotic</keyword>
<keyword evidence="3" id="KW-0540">Nuclease</keyword>
<evidence type="ECO:0000256" key="7">
    <source>
        <dbReference type="ARBA" id="ARBA00023048"/>
    </source>
</evidence>
<evidence type="ECO:0000256" key="1">
    <source>
        <dbReference type="ARBA" id="ARBA00006811"/>
    </source>
</evidence>
<evidence type="ECO:0000313" key="9">
    <source>
        <dbReference type="EMBL" id="TBW46427.1"/>
    </source>
</evidence>
<dbReference type="InterPro" id="IPR003615">
    <property type="entry name" value="HNH_nuc"/>
</dbReference>
<evidence type="ECO:0000256" key="6">
    <source>
        <dbReference type="ARBA" id="ARBA00023022"/>
    </source>
</evidence>
<comment type="similarity">
    <text evidence="1">Belongs to the colicin/pyosin nuclease family.</text>
</comment>
<protein>
    <submittedName>
        <fullName evidence="9">S-type Pyocin</fullName>
    </submittedName>
</protein>
<dbReference type="InterPro" id="IPR037146">
    <property type="entry name" value="Colicin/pyocin_DNase_dom_sf"/>
</dbReference>
<evidence type="ECO:0000256" key="3">
    <source>
        <dbReference type="ARBA" id="ARBA00022722"/>
    </source>
</evidence>
<dbReference type="Pfam" id="PF21431">
    <property type="entry name" value="Col-Pyo_DNase"/>
    <property type="match status" value="1"/>
</dbReference>
<sequence length="330" mass="36551">MGAGNFHLLDTVAGSARRLPLNWGMAARLVAGLASGANVLLLAFWPAKLADGTLYTQEELEQMDESATRVRFQLYEDDDGRLQVAGYHTGENSSYGDRVKVVKATAMGERFEVAVDDDLTLVWYPDESGNSPRTNTAFPADTGIDPFSILVLPIEENGQEINPPVYPNPAEEQVELIVTFPADSGIEPLYLVFRNTARNESGVVTGYGEDVTGIWLEQASEGLGAPVPSQIADRLRGREFSSFDKFREAFWLEVSQDKSLSQQFPENALSTMSNGRAPFCRKKDRVGGRVKIELHHVDEIRNGGKVYDIDNLRLVTPKNHIHLHQRGMSQ</sequence>
<evidence type="ECO:0000256" key="5">
    <source>
        <dbReference type="ARBA" id="ARBA00022801"/>
    </source>
</evidence>
<dbReference type="Gene3D" id="3.90.540.10">
    <property type="entry name" value="Colicin/pyocin, DNase domain"/>
    <property type="match status" value="1"/>
</dbReference>
<dbReference type="SMART" id="SM00507">
    <property type="entry name" value="HNHc"/>
    <property type="match status" value="1"/>
</dbReference>
<evidence type="ECO:0000256" key="4">
    <source>
        <dbReference type="ARBA" id="ARBA00022759"/>
    </source>
</evidence>
<keyword evidence="5" id="KW-0378">Hydrolase</keyword>
<dbReference type="CDD" id="cd00085">
    <property type="entry name" value="HNHc"/>
    <property type="match status" value="1"/>
</dbReference>
<evidence type="ECO:0000259" key="8">
    <source>
        <dbReference type="SMART" id="SM00507"/>
    </source>
</evidence>
<organism evidence="9 10">
    <name type="scientific">Marinobacter halodurans</name>
    <dbReference type="NCBI Taxonomy" id="2528979"/>
    <lineage>
        <taxon>Bacteria</taxon>
        <taxon>Pseudomonadati</taxon>
        <taxon>Pseudomonadota</taxon>
        <taxon>Gammaproteobacteria</taxon>
        <taxon>Pseudomonadales</taxon>
        <taxon>Marinobacteraceae</taxon>
        <taxon>Marinobacter</taxon>
    </lineage>
</organism>
<dbReference type="PRINTS" id="PR01300">
    <property type="entry name" value="PYOCINKILLER"/>
</dbReference>
<comment type="caution">
    <text evidence="9">The sequence shown here is derived from an EMBL/GenBank/DDBJ whole genome shotgun (WGS) entry which is preliminary data.</text>
</comment>
<keyword evidence="10" id="KW-1185">Reference proteome</keyword>
<feature type="domain" description="HNH nuclease" evidence="8">
    <location>
        <begin position="264"/>
        <end position="321"/>
    </location>
</feature>
<dbReference type="InterPro" id="IPR016128">
    <property type="entry name" value="Pyosin/cloacin_T_dom"/>
</dbReference>
<dbReference type="Pfam" id="PF06958">
    <property type="entry name" value="Pyocin_S"/>
    <property type="match status" value="1"/>
</dbReference>
<evidence type="ECO:0000313" key="10">
    <source>
        <dbReference type="Proteomes" id="UP000313645"/>
    </source>
</evidence>
<dbReference type="SUPFAM" id="SSF69369">
    <property type="entry name" value="Cloacin translocation domain"/>
    <property type="match status" value="1"/>
</dbReference>
<proteinExistence type="inferred from homology"/>
<keyword evidence="7" id="KW-0078">Bacteriocin</keyword>
<gene>
    <name evidence="9" type="ORF">EZI54_23150</name>
</gene>
<evidence type="ECO:0000256" key="2">
    <source>
        <dbReference type="ARBA" id="ARBA00022529"/>
    </source>
</evidence>
<dbReference type="InterPro" id="IPR036302">
    <property type="entry name" value="Pyosin/cloacin_T_dom_sf"/>
</dbReference>
<name>A0ABY1ZHA0_9GAMM</name>
<keyword evidence="4" id="KW-0255">Endonuclease</keyword>
<dbReference type="InterPro" id="IPR044925">
    <property type="entry name" value="His-Me_finger_sf"/>
</dbReference>
<dbReference type="RefSeq" id="WP_131484228.1">
    <property type="nucleotide sequence ID" value="NZ_SJDL01000084.1"/>
</dbReference>
<dbReference type="InterPro" id="IPR003060">
    <property type="entry name" value="Pyocin_killer"/>
</dbReference>